<evidence type="ECO:0000313" key="1">
    <source>
        <dbReference type="EMBL" id="QOT81257.1"/>
    </source>
</evidence>
<dbReference type="Proteomes" id="UP000397656">
    <property type="component" value="Chromosome 2"/>
</dbReference>
<reference evidence="1 2" key="1">
    <citation type="submission" date="2020-10" db="EMBL/GenBank/DDBJ databases">
        <title>Complete genome sequence of Cupriavidus basilensis CCUG 49340T.</title>
        <authorList>
            <person name="Salva-Serra F."/>
            <person name="Donoso R.A."/>
            <person name="Cho K.H."/>
            <person name="Yoo J.A."/>
            <person name="Lee K."/>
            <person name="Yoon S.-H."/>
            <person name="Perez-Pantoja D."/>
            <person name="Moore E.R.B."/>
        </authorList>
    </citation>
    <scope>NUCLEOTIDE SEQUENCE [LARGE SCALE GENOMIC DNA]</scope>
    <source>
        <strain evidence="2">CCUG 49340</strain>
    </source>
</reference>
<evidence type="ECO:0000313" key="2">
    <source>
        <dbReference type="Proteomes" id="UP000397656"/>
    </source>
</evidence>
<protein>
    <recommendedName>
        <fullName evidence="3">DUF3108 domain-containing protein</fullName>
    </recommendedName>
</protein>
<sequence>MGAVLLPLLLCGLADEALAQQGPPDSPAQGVPGTICDAPWFQSGARAQMEASGDMPMSITMTIRNPTLTANGCSAWLSIHSKSALAAMMGPPVVMDQVHKMTFDRGATAGSVGTVSSQRATINAQARYTRLFGQASFQGKGVLSYAGLVIREGVVLPGETLSSSLDLEIHSLATDEMVTTIRAPSASVSVGERRVGRAQSIETMLGRRECMPITYEKRTSLGPLMMGDDLIQTEPAIMSVTDWYCPTEAFVLRTEVRQKGKVERIDTTAIGMDDDAQ</sequence>
<dbReference type="EMBL" id="CP062804">
    <property type="protein sequence ID" value="QOT81257.1"/>
    <property type="molecule type" value="Genomic_DNA"/>
</dbReference>
<accession>A0A643G0D1</accession>
<gene>
    <name evidence="1" type="ORF">F7R26_022955</name>
</gene>
<evidence type="ECO:0008006" key="3">
    <source>
        <dbReference type="Google" id="ProtNLM"/>
    </source>
</evidence>
<proteinExistence type="predicted"/>
<name>A0A643G0D1_9BURK</name>
<organism evidence="1 2">
    <name type="scientific">Cupriavidus basilensis</name>
    <dbReference type="NCBI Taxonomy" id="68895"/>
    <lineage>
        <taxon>Bacteria</taxon>
        <taxon>Pseudomonadati</taxon>
        <taxon>Pseudomonadota</taxon>
        <taxon>Betaproteobacteria</taxon>
        <taxon>Burkholderiales</taxon>
        <taxon>Burkholderiaceae</taxon>
        <taxon>Cupriavidus</taxon>
    </lineage>
</organism>
<dbReference type="AlphaFoldDB" id="A0A643G0D1"/>